<evidence type="ECO:0000256" key="3">
    <source>
        <dbReference type="SAM" id="MobiDB-lite"/>
    </source>
</evidence>
<dbReference type="InterPro" id="IPR027806">
    <property type="entry name" value="HARBI1_dom"/>
</dbReference>
<dbReference type="EMBL" id="QUTG01002453">
    <property type="protein sequence ID" value="RHY96183.1"/>
    <property type="molecule type" value="Genomic_DNA"/>
</dbReference>
<feature type="compositionally biased region" description="Polar residues" evidence="3">
    <location>
        <begin position="371"/>
        <end position="381"/>
    </location>
</feature>
<accession>A0A418DL47</accession>
<reference evidence="5 6" key="1">
    <citation type="submission" date="2018-08" db="EMBL/GenBank/DDBJ databases">
        <title>Aphanomyces genome sequencing and annotation.</title>
        <authorList>
            <person name="Minardi D."/>
            <person name="Oidtmann B."/>
            <person name="Van Der Giezen M."/>
            <person name="Studholme D.J."/>
        </authorList>
    </citation>
    <scope>NUCLEOTIDE SEQUENCE [LARGE SCALE GENOMIC DNA]</scope>
    <source>
        <strain evidence="5 6">Sv</strain>
    </source>
</reference>
<keyword evidence="2" id="KW-0479">Metal-binding</keyword>
<dbReference type="GO" id="GO:0046872">
    <property type="term" value="F:metal ion binding"/>
    <property type="evidence" value="ECO:0007669"/>
    <property type="project" value="UniProtKB-KW"/>
</dbReference>
<name>A0A418DL47_APHAT</name>
<evidence type="ECO:0000259" key="4">
    <source>
        <dbReference type="Pfam" id="PF13359"/>
    </source>
</evidence>
<feature type="domain" description="DDE Tnp4" evidence="4">
    <location>
        <begin position="88"/>
        <end position="151"/>
    </location>
</feature>
<dbReference type="VEuPathDB" id="FungiDB:H257_16691"/>
<proteinExistence type="predicted"/>
<protein>
    <recommendedName>
        <fullName evidence="4">DDE Tnp4 domain-containing protein</fullName>
    </recommendedName>
</protein>
<comment type="cofactor">
    <cofactor evidence="1">
        <name>a divalent metal cation</name>
        <dbReference type="ChEBI" id="CHEBI:60240"/>
    </cofactor>
</comment>
<feature type="region of interest" description="Disordered" evidence="3">
    <location>
        <begin position="339"/>
        <end position="397"/>
    </location>
</feature>
<dbReference type="VEuPathDB" id="FungiDB:H257_10609"/>
<evidence type="ECO:0000313" key="5">
    <source>
        <dbReference type="EMBL" id="RHY96183.1"/>
    </source>
</evidence>
<dbReference type="Proteomes" id="UP000285712">
    <property type="component" value="Unassembled WGS sequence"/>
</dbReference>
<comment type="caution">
    <text evidence="5">The sequence shown here is derived from an EMBL/GenBank/DDBJ whole genome shotgun (WGS) entry which is preliminary data.</text>
</comment>
<dbReference type="Pfam" id="PF13359">
    <property type="entry name" value="DDE_Tnp_4"/>
    <property type="match status" value="1"/>
</dbReference>
<evidence type="ECO:0000256" key="2">
    <source>
        <dbReference type="ARBA" id="ARBA00022723"/>
    </source>
</evidence>
<sequence length="397" mass="44061">MRRETSHLFKKKVAVLLYFLGFEGGYRETGAAFGMSKSWCVETVNVIVAALAKQAKLWISIPQTPAEWLRIEEDFFPKQNFPGIVGAVDGTLIDIQRTKDYDGFYNRNGDPSLNIQAVVDSKLRFMSVDIRPGSYSAKKIWKTSKLGKSIHGKIPMGSTFAFAPDTSELHVSIDGVANCDHRFPLAEGCSLDALSNRTYLLRHRSFPHQVLFRSPRQAATALDEFMMALRAVLTTPYWSLARRQVEVLVQTTAEARGGGDVDDDDLWEVRQLVLWGKSLSVFRNHECLHVYNTNQGTVEPIHHLSFRWVGSPTFTFRSPDAIHRCRFLEALVRAMSPSTEAEGGVDNSESVSTRQGAAAQVDALLKRPHDNTSTSHSTSKAIPTMGVSPSFPAVAAS</sequence>
<organism evidence="5 6">
    <name type="scientific">Aphanomyces astaci</name>
    <name type="common">Crayfish plague agent</name>
    <dbReference type="NCBI Taxonomy" id="112090"/>
    <lineage>
        <taxon>Eukaryota</taxon>
        <taxon>Sar</taxon>
        <taxon>Stramenopiles</taxon>
        <taxon>Oomycota</taxon>
        <taxon>Saprolegniomycetes</taxon>
        <taxon>Saprolegniales</taxon>
        <taxon>Verrucalvaceae</taxon>
        <taxon>Aphanomyces</taxon>
    </lineage>
</organism>
<gene>
    <name evidence="5" type="ORF">DYB35_010562</name>
</gene>
<dbReference type="AlphaFoldDB" id="A0A418DL47"/>
<evidence type="ECO:0000313" key="6">
    <source>
        <dbReference type="Proteomes" id="UP000285712"/>
    </source>
</evidence>
<evidence type="ECO:0000256" key="1">
    <source>
        <dbReference type="ARBA" id="ARBA00001968"/>
    </source>
</evidence>